<feature type="region of interest" description="Disordered" evidence="1">
    <location>
        <begin position="63"/>
        <end position="132"/>
    </location>
</feature>
<dbReference type="Proteomes" id="UP000051845">
    <property type="component" value="Unassembled WGS sequence"/>
</dbReference>
<accession>A0A0R2B7I1</accession>
<proteinExistence type="predicted"/>
<evidence type="ECO:0000256" key="1">
    <source>
        <dbReference type="SAM" id="MobiDB-lite"/>
    </source>
</evidence>
<keyword evidence="2" id="KW-1133">Transmembrane helix</keyword>
<feature type="region of interest" description="Disordered" evidence="1">
    <location>
        <begin position="155"/>
        <end position="230"/>
    </location>
</feature>
<feature type="compositionally biased region" description="Basic and acidic residues" evidence="1">
    <location>
        <begin position="155"/>
        <end position="176"/>
    </location>
</feature>
<feature type="transmembrane region" description="Helical" evidence="2">
    <location>
        <begin position="18"/>
        <end position="33"/>
    </location>
</feature>
<feature type="compositionally biased region" description="Acidic residues" evidence="1">
    <location>
        <begin position="177"/>
        <end position="202"/>
    </location>
</feature>
<organism evidence="3 4">
    <name type="scientific">Secundilactobacillus collinoides DSM 20515 = JCM 1123</name>
    <dbReference type="NCBI Taxonomy" id="1423733"/>
    <lineage>
        <taxon>Bacteria</taxon>
        <taxon>Bacillati</taxon>
        <taxon>Bacillota</taxon>
        <taxon>Bacilli</taxon>
        <taxon>Lactobacillales</taxon>
        <taxon>Lactobacillaceae</taxon>
        <taxon>Secundilactobacillus</taxon>
    </lineage>
</organism>
<reference evidence="3 4" key="1">
    <citation type="journal article" date="2015" name="Genome Announc.">
        <title>Expanding the biotechnology potential of lactobacilli through comparative genomics of 213 strains and associated genera.</title>
        <authorList>
            <person name="Sun Z."/>
            <person name="Harris H.M."/>
            <person name="McCann A."/>
            <person name="Guo C."/>
            <person name="Argimon S."/>
            <person name="Zhang W."/>
            <person name="Yang X."/>
            <person name="Jeffery I.B."/>
            <person name="Cooney J.C."/>
            <person name="Kagawa T.F."/>
            <person name="Liu W."/>
            <person name="Song Y."/>
            <person name="Salvetti E."/>
            <person name="Wrobel A."/>
            <person name="Rasinkangas P."/>
            <person name="Parkhill J."/>
            <person name="Rea M.C."/>
            <person name="O'Sullivan O."/>
            <person name="Ritari J."/>
            <person name="Douillard F.P."/>
            <person name="Paul Ross R."/>
            <person name="Yang R."/>
            <person name="Briner A.E."/>
            <person name="Felis G.E."/>
            <person name="de Vos W.M."/>
            <person name="Barrangou R."/>
            <person name="Klaenhammer T.R."/>
            <person name="Caufield P.W."/>
            <person name="Cui Y."/>
            <person name="Zhang H."/>
            <person name="O'Toole P.W."/>
        </authorList>
    </citation>
    <scope>NUCLEOTIDE SEQUENCE [LARGE SCALE GENOMIC DNA]</scope>
    <source>
        <strain evidence="3 4">DSM 20515</strain>
    </source>
</reference>
<feature type="compositionally biased region" description="Basic and acidic residues" evidence="1">
    <location>
        <begin position="90"/>
        <end position="118"/>
    </location>
</feature>
<name>A0A0R2B7I1_SECCO</name>
<feature type="transmembrane region" description="Helical" evidence="2">
    <location>
        <begin position="39"/>
        <end position="57"/>
    </location>
</feature>
<keyword evidence="2" id="KW-0472">Membrane</keyword>
<dbReference type="RefSeq" id="WP_054761647.1">
    <property type="nucleotide sequence ID" value="NZ_BBEQ01000031.1"/>
</dbReference>
<dbReference type="EMBL" id="AYYR01000065">
    <property type="protein sequence ID" value="KRM75002.1"/>
    <property type="molecule type" value="Genomic_DNA"/>
</dbReference>
<gene>
    <name evidence="3" type="ORF">FC82_GL002743</name>
</gene>
<sequence length="230" mass="26291">MMDDQQHNQAKKPKPKRGWAFYGGWLFFIFFLVKVFWRIFGALGLGLATVGIVVLYLRTRRNHGHQGGVPDDDRGGGTSNLGDKAQNAQKSEHETAEKKEVAVENEPKLKHAAVDSPDKQPQSADNKSKEWHPIMDAETQKWFDNFSVDNPEYHLNDAESDDDRLQDAYEKGRCDAENETDADPFDANDEDYDDYDDDGELDEDRRDADGEFDEGYILGEIEGERDRDRD</sequence>
<evidence type="ECO:0000313" key="4">
    <source>
        <dbReference type="Proteomes" id="UP000051845"/>
    </source>
</evidence>
<comment type="caution">
    <text evidence="3">The sequence shown here is derived from an EMBL/GenBank/DDBJ whole genome shotgun (WGS) entry which is preliminary data.</text>
</comment>
<evidence type="ECO:0000313" key="3">
    <source>
        <dbReference type="EMBL" id="KRM75002.1"/>
    </source>
</evidence>
<keyword evidence="2" id="KW-0812">Transmembrane</keyword>
<dbReference type="PATRIC" id="fig|1423733.4.peg.2866"/>
<protein>
    <submittedName>
        <fullName evidence="3">Uncharacterized protein</fullName>
    </submittedName>
</protein>
<evidence type="ECO:0000256" key="2">
    <source>
        <dbReference type="SAM" id="Phobius"/>
    </source>
</evidence>
<dbReference type="AlphaFoldDB" id="A0A0R2B7I1"/>